<dbReference type="InterPro" id="IPR050744">
    <property type="entry name" value="AI-2_Isomerase_LsrG"/>
</dbReference>
<dbReference type="InterPro" id="IPR011008">
    <property type="entry name" value="Dimeric_a/b-barrel"/>
</dbReference>
<accession>A0A5S9PB39</accession>
<organism evidence="2 3">
    <name type="scientific">Starkeya nomas</name>
    <dbReference type="NCBI Taxonomy" id="2666134"/>
    <lineage>
        <taxon>Bacteria</taxon>
        <taxon>Pseudomonadati</taxon>
        <taxon>Pseudomonadota</taxon>
        <taxon>Alphaproteobacteria</taxon>
        <taxon>Hyphomicrobiales</taxon>
        <taxon>Xanthobacteraceae</taxon>
        <taxon>Starkeya</taxon>
    </lineage>
</organism>
<dbReference type="Proteomes" id="UP000433050">
    <property type="component" value="Unassembled WGS sequence"/>
</dbReference>
<dbReference type="GO" id="GO:0016491">
    <property type="term" value="F:oxidoreductase activity"/>
    <property type="evidence" value="ECO:0007669"/>
    <property type="project" value="TreeGrafter"/>
</dbReference>
<evidence type="ECO:0000313" key="2">
    <source>
        <dbReference type="EMBL" id="CAA0101030.1"/>
    </source>
</evidence>
<reference evidence="2 3" key="1">
    <citation type="submission" date="2019-12" db="EMBL/GenBank/DDBJ databases">
        <authorList>
            <person name="Reyes-Prieto M."/>
        </authorList>
    </citation>
    <scope>NUCLEOTIDE SEQUENCE [LARGE SCALE GENOMIC DNA]</scope>
    <source>
        <strain evidence="2">HF14-78462</strain>
    </source>
</reference>
<feature type="domain" description="ABM" evidence="1">
    <location>
        <begin position="3"/>
        <end position="93"/>
    </location>
</feature>
<evidence type="ECO:0000313" key="3">
    <source>
        <dbReference type="Proteomes" id="UP000433050"/>
    </source>
</evidence>
<dbReference type="Gene3D" id="3.30.70.100">
    <property type="match status" value="1"/>
</dbReference>
<evidence type="ECO:0000259" key="1">
    <source>
        <dbReference type="PROSITE" id="PS51725"/>
    </source>
</evidence>
<dbReference type="SUPFAM" id="SSF54909">
    <property type="entry name" value="Dimeric alpha+beta barrel"/>
    <property type="match status" value="1"/>
</dbReference>
<keyword evidence="3" id="KW-1185">Reference proteome</keyword>
<dbReference type="PANTHER" id="PTHR33336">
    <property type="entry name" value="QUINOL MONOOXYGENASE YGIN-RELATED"/>
    <property type="match status" value="1"/>
</dbReference>
<protein>
    <recommendedName>
        <fullName evidence="1">ABM domain-containing protein</fullName>
    </recommendedName>
</protein>
<dbReference type="Pfam" id="PF03992">
    <property type="entry name" value="ABM"/>
    <property type="match status" value="1"/>
</dbReference>
<name>A0A5S9PB39_9HYPH</name>
<sequence length="99" mass="11183">MSYVIWVEFDVAAENLGRFMMLVKENAAESVRSETGCQRFDVLVPVEGEGAVALYEIYDSEAAFRDHLASPHFIEFDALTAPLVRHKTVRSYACHQNSK</sequence>
<dbReference type="PANTHER" id="PTHR33336:SF1">
    <property type="entry name" value="(4S)-4-HYDROXY-5-PHOSPHONOOXYPENTANE-2,3-DIONE ISOMERASE"/>
    <property type="match status" value="1"/>
</dbReference>
<dbReference type="EMBL" id="CACSAS010000001">
    <property type="protein sequence ID" value="CAA0101030.1"/>
    <property type="molecule type" value="Genomic_DNA"/>
</dbReference>
<dbReference type="GO" id="GO:0005829">
    <property type="term" value="C:cytosol"/>
    <property type="evidence" value="ECO:0007669"/>
    <property type="project" value="TreeGrafter"/>
</dbReference>
<gene>
    <name evidence="2" type="ORF">STARVERO_02696</name>
</gene>
<dbReference type="PROSITE" id="PS51725">
    <property type="entry name" value="ABM"/>
    <property type="match status" value="1"/>
</dbReference>
<proteinExistence type="predicted"/>
<dbReference type="AlphaFoldDB" id="A0A5S9PB39"/>
<dbReference type="InterPro" id="IPR007138">
    <property type="entry name" value="ABM_dom"/>
</dbReference>